<name>A0A1W2DHU4_9SPHI</name>
<dbReference type="AlphaFoldDB" id="A0A1W2DHU4"/>
<keyword evidence="2" id="KW-1185">Reference proteome</keyword>
<dbReference type="Proteomes" id="UP000192756">
    <property type="component" value="Unassembled WGS sequence"/>
</dbReference>
<reference evidence="2" key="1">
    <citation type="submission" date="2017-04" db="EMBL/GenBank/DDBJ databases">
        <authorList>
            <person name="Varghese N."/>
            <person name="Submissions S."/>
        </authorList>
    </citation>
    <scope>NUCLEOTIDE SEQUENCE [LARGE SCALE GENOMIC DNA]</scope>
    <source>
        <strain evidence="2">DSM 12126</strain>
    </source>
</reference>
<dbReference type="InterPro" id="IPR046505">
    <property type="entry name" value="DUF6683"/>
</dbReference>
<dbReference type="EMBL" id="FWXT01000003">
    <property type="protein sequence ID" value="SMC96974.1"/>
    <property type="molecule type" value="Genomic_DNA"/>
</dbReference>
<evidence type="ECO:0000313" key="2">
    <source>
        <dbReference type="Proteomes" id="UP000192756"/>
    </source>
</evidence>
<organism evidence="1 2">
    <name type="scientific">Pedobacter africanus</name>
    <dbReference type="NCBI Taxonomy" id="151894"/>
    <lineage>
        <taxon>Bacteria</taxon>
        <taxon>Pseudomonadati</taxon>
        <taxon>Bacteroidota</taxon>
        <taxon>Sphingobacteriia</taxon>
        <taxon>Sphingobacteriales</taxon>
        <taxon>Sphingobacteriaceae</taxon>
        <taxon>Pedobacter</taxon>
    </lineage>
</organism>
<accession>A0A1W2DHU4</accession>
<protein>
    <submittedName>
        <fullName evidence="1">Uncharacterized protein</fullName>
    </submittedName>
</protein>
<gene>
    <name evidence="1" type="ORF">SAMN04488524_3829</name>
</gene>
<proteinExistence type="predicted"/>
<evidence type="ECO:0000313" key="1">
    <source>
        <dbReference type="EMBL" id="SMC96974.1"/>
    </source>
</evidence>
<dbReference type="Pfam" id="PF20388">
    <property type="entry name" value="DUF6683"/>
    <property type="match status" value="1"/>
</dbReference>
<sequence>MLVTSTYETVCMKSLRTVLILVVIALIAGNKTLAQIGNPGLMYQGAFNNAMFLTTKGAIERGMKSRPSAVNTAKSSLNFVSTPEVHNKVLELIASLAAKGDKDKIKSAAAIIEKANFLDEFDKVLKPYGFNSHNMPDVFTAFIVLSWQAVKGSDASKYPEGIQIFRKQIHSVMNGNATLSKFTNAQKQEMSETLAYMAMLFTYGNQNQIKSGNTAALAATRENIRQGVIKVSGIDLTKYTLSNEGFN</sequence>